<dbReference type="Gene3D" id="1.10.443.10">
    <property type="entry name" value="Intergrase catalytic core"/>
    <property type="match status" value="1"/>
</dbReference>
<dbReference type="GO" id="GO:0006310">
    <property type="term" value="P:DNA recombination"/>
    <property type="evidence" value="ECO:0007669"/>
    <property type="project" value="InterPro"/>
</dbReference>
<dbReference type="GO" id="GO:0015074">
    <property type="term" value="P:DNA integration"/>
    <property type="evidence" value="ECO:0007669"/>
    <property type="project" value="InterPro"/>
</dbReference>
<sequence>MTSSTRRLKMPSGEDILANVLMPPQYENCLPEDDVWFAVIGNKSRTDKKPLAINFCVPITPYPNQRFLTDPEFEKDLATVKYLLMECVRPAPRGWVTSRKTLMRVYDALLIFVRTRVSMGINSNRDLTPEAKRLYISRLRKGGYFALIDYSERTDTIIAAFDSNRIRIPLNDRKEVAFDIIAPLFGVGNIAALPGEEVRRLKRYFTDRGVKFRDVSRKSGAPKISKNKLSIQRAIEIILPWLWLGKFRDNLIHDPIPFRPYVKQADIEREVKLWVNEKGATKELRPNQVVYLLSKSLQLLTDPLTPFLINVVATLEPTFELAAADRDFINSRLSALGLGVLSQEYKQRDQSFATVSLRTLALVFLPIAFACVYSMGTARRKDETDSQELGKVYTDEQGQLWLLTPIRKLKNHSVGKDAHTATIPISETVKLAVDIMEKLKRATGHPSNYLFDLLDPVTGTAVDIDFSKRVKSYAKWLNLPPSDDGSETELAAHQFRKFFAITYFYRYRFPSLPALSLHMLHLNLDVTRAYLASAARNSLQIRDEAKSTAKKHEKDHNDINRLEDFEEIGRGFVFDILLSATRGEIKLAGTAGLHLMRDLAKLTERLGDVVDVHDSVEADDALNSLLQQFASGKTFRPHPEGHGFCACDQTQSCLMAANCLRAKSIELGVDITTFNDVDHGYAEDLTCGTCVHHFILPDLWPYWDNEITRCEAALENARGEQYEVLAERLAGLRDYEASVVWQWAA</sequence>
<dbReference type="AlphaFoldDB" id="A0A7K3UBT4"/>
<gene>
    <name evidence="1" type="ORF">GR197_11340</name>
</gene>
<name>A0A7K3UBT4_9HYPH</name>
<comment type="caution">
    <text evidence="1">The sequence shown here is derived from an EMBL/GenBank/DDBJ whole genome shotgun (WGS) entry which is preliminary data.</text>
</comment>
<protein>
    <submittedName>
        <fullName evidence="1">Uncharacterized protein</fullName>
    </submittedName>
</protein>
<organism evidence="1 2">
    <name type="scientific">Rhizobium phaseoli</name>
    <dbReference type="NCBI Taxonomy" id="396"/>
    <lineage>
        <taxon>Bacteria</taxon>
        <taxon>Pseudomonadati</taxon>
        <taxon>Pseudomonadota</taxon>
        <taxon>Alphaproteobacteria</taxon>
        <taxon>Hyphomicrobiales</taxon>
        <taxon>Rhizobiaceae</taxon>
        <taxon>Rhizobium/Agrobacterium group</taxon>
        <taxon>Rhizobium</taxon>
    </lineage>
</organism>
<dbReference type="RefSeq" id="WP_130823545.1">
    <property type="nucleotide sequence ID" value="NZ_WUFT01000006.1"/>
</dbReference>
<dbReference type="InterPro" id="IPR013762">
    <property type="entry name" value="Integrase-like_cat_sf"/>
</dbReference>
<reference evidence="1 2" key="1">
    <citation type="submission" date="2019-12" db="EMBL/GenBank/DDBJ databases">
        <title>Rhizobium genotypes associated with high levels of biological nitrogen fixation by grain legumes in a temperate-maritime cropping system.</title>
        <authorList>
            <person name="Maluk M."/>
            <person name="Francesc Ferrando Molina F."/>
            <person name="Lopez Del Egido L."/>
            <person name="Lafos M."/>
            <person name="Langarica-Fuentes A."/>
            <person name="Gebre Yohannes G."/>
            <person name="Young M.W."/>
            <person name="Martin P."/>
            <person name="Gantlett R."/>
            <person name="Kenicer G."/>
            <person name="Hawes C."/>
            <person name="Begg G.S."/>
            <person name="Quilliam R.S."/>
            <person name="Squire G.R."/>
            <person name="Poole P.S."/>
            <person name="Young P.W."/>
            <person name="Iannetta P.M."/>
            <person name="James E.K."/>
        </authorList>
    </citation>
    <scope>NUCLEOTIDE SEQUENCE [LARGE SCALE GENOMIC DNA]</scope>
    <source>
        <strain evidence="1 2">JHI366</strain>
    </source>
</reference>
<accession>A0A7K3UBT4</accession>
<dbReference type="EMBL" id="WUFT01000006">
    <property type="protein sequence ID" value="NEJ71126.1"/>
    <property type="molecule type" value="Genomic_DNA"/>
</dbReference>
<proteinExistence type="predicted"/>
<dbReference type="GO" id="GO:0003677">
    <property type="term" value="F:DNA binding"/>
    <property type="evidence" value="ECO:0007669"/>
    <property type="project" value="InterPro"/>
</dbReference>
<evidence type="ECO:0000313" key="2">
    <source>
        <dbReference type="Proteomes" id="UP000471753"/>
    </source>
</evidence>
<dbReference type="Proteomes" id="UP000471753">
    <property type="component" value="Unassembled WGS sequence"/>
</dbReference>
<evidence type="ECO:0000313" key="1">
    <source>
        <dbReference type="EMBL" id="NEJ71126.1"/>
    </source>
</evidence>